<dbReference type="EMBL" id="BPVZ01000021">
    <property type="protein sequence ID" value="GKV03864.1"/>
    <property type="molecule type" value="Genomic_DNA"/>
</dbReference>
<dbReference type="PANTHER" id="PTHR36733">
    <property type="entry name" value="CELL WALL PROTEIN-RELATED"/>
    <property type="match status" value="1"/>
</dbReference>
<dbReference type="PANTHER" id="PTHR36733:SF1">
    <property type="entry name" value="CELL WALL PROTEIN-RELATED"/>
    <property type="match status" value="1"/>
</dbReference>
<proteinExistence type="predicted"/>
<protein>
    <submittedName>
        <fullName evidence="2">Uncharacterized protein</fullName>
    </submittedName>
</protein>
<dbReference type="InterPro" id="IPR034565">
    <property type="entry name" value="Put_cell_wall"/>
</dbReference>
<evidence type="ECO:0000313" key="2">
    <source>
        <dbReference type="EMBL" id="GKV03864.1"/>
    </source>
</evidence>
<name>A0AAV5J0C8_9ROSI</name>
<evidence type="ECO:0000313" key="3">
    <source>
        <dbReference type="Proteomes" id="UP001054252"/>
    </source>
</evidence>
<sequence>MRQPEWLLTHDHSAVFPCIGSVTVPPAFITHLPYTGSSGRTGSNYVPGGDDNFVPNRRFEVPNPGSSTGPGASPLKHP</sequence>
<comment type="caution">
    <text evidence="2">The sequence shown here is derived from an EMBL/GenBank/DDBJ whole genome shotgun (WGS) entry which is preliminary data.</text>
</comment>
<accession>A0AAV5J0C8</accession>
<dbReference type="Proteomes" id="UP001054252">
    <property type="component" value="Unassembled WGS sequence"/>
</dbReference>
<evidence type="ECO:0000256" key="1">
    <source>
        <dbReference type="SAM" id="MobiDB-lite"/>
    </source>
</evidence>
<dbReference type="AlphaFoldDB" id="A0AAV5J0C8"/>
<reference evidence="2 3" key="1">
    <citation type="journal article" date="2021" name="Commun. Biol.">
        <title>The genome of Shorea leprosula (Dipterocarpaceae) highlights the ecological relevance of drought in aseasonal tropical rainforests.</title>
        <authorList>
            <person name="Ng K.K.S."/>
            <person name="Kobayashi M.J."/>
            <person name="Fawcett J.A."/>
            <person name="Hatakeyama M."/>
            <person name="Paape T."/>
            <person name="Ng C.H."/>
            <person name="Ang C.C."/>
            <person name="Tnah L.H."/>
            <person name="Lee C.T."/>
            <person name="Nishiyama T."/>
            <person name="Sese J."/>
            <person name="O'Brien M.J."/>
            <person name="Copetti D."/>
            <person name="Mohd Noor M.I."/>
            <person name="Ong R.C."/>
            <person name="Putra M."/>
            <person name="Sireger I.Z."/>
            <person name="Indrioko S."/>
            <person name="Kosugi Y."/>
            <person name="Izuno A."/>
            <person name="Isagi Y."/>
            <person name="Lee S.L."/>
            <person name="Shimizu K.K."/>
        </authorList>
    </citation>
    <scope>NUCLEOTIDE SEQUENCE [LARGE SCALE GENOMIC DNA]</scope>
    <source>
        <strain evidence="2">214</strain>
    </source>
</reference>
<organism evidence="2 3">
    <name type="scientific">Rubroshorea leprosula</name>
    <dbReference type="NCBI Taxonomy" id="152421"/>
    <lineage>
        <taxon>Eukaryota</taxon>
        <taxon>Viridiplantae</taxon>
        <taxon>Streptophyta</taxon>
        <taxon>Embryophyta</taxon>
        <taxon>Tracheophyta</taxon>
        <taxon>Spermatophyta</taxon>
        <taxon>Magnoliopsida</taxon>
        <taxon>eudicotyledons</taxon>
        <taxon>Gunneridae</taxon>
        <taxon>Pentapetalae</taxon>
        <taxon>rosids</taxon>
        <taxon>malvids</taxon>
        <taxon>Malvales</taxon>
        <taxon>Dipterocarpaceae</taxon>
        <taxon>Rubroshorea</taxon>
    </lineage>
</organism>
<feature type="region of interest" description="Disordered" evidence="1">
    <location>
        <begin position="56"/>
        <end position="78"/>
    </location>
</feature>
<gene>
    <name evidence="2" type="ORF">SLEP1_g16106</name>
</gene>
<keyword evidence="3" id="KW-1185">Reference proteome</keyword>